<dbReference type="RefSeq" id="WP_342159956.1">
    <property type="nucleotide sequence ID" value="NZ_JBCDNA010000002.1"/>
</dbReference>
<name>A0ABU9L2T3_9FLAO</name>
<dbReference type="PANTHER" id="PTHR34205">
    <property type="entry name" value="TRANSMEMBRANE PROTEIN"/>
    <property type="match status" value="1"/>
</dbReference>
<dbReference type="EMBL" id="JBCDNA010000002">
    <property type="protein sequence ID" value="MEL4455954.1"/>
    <property type="molecule type" value="Genomic_DNA"/>
</dbReference>
<keyword evidence="1" id="KW-0472">Membrane</keyword>
<gene>
    <name evidence="2" type="ORF">AABB81_08600</name>
</gene>
<feature type="transmembrane region" description="Helical" evidence="1">
    <location>
        <begin position="49"/>
        <end position="68"/>
    </location>
</feature>
<keyword evidence="1" id="KW-1133">Transmembrane helix</keyword>
<keyword evidence="1" id="KW-0812">Transmembrane</keyword>
<proteinExistence type="predicted"/>
<dbReference type="InterPro" id="IPR009305">
    <property type="entry name" value="Mpo1-like"/>
</dbReference>
<sequence>MKEIKSYSEFYRFYLTEHQNKTCRSLHFIGTFLVFVLIFLALYLKLSVLWYFVPLMGYGFAWVGHYYFEKNKPATFTYPFWSLVSDFRMFFDIVLGRISLDGTKDRM</sequence>
<evidence type="ECO:0000256" key="1">
    <source>
        <dbReference type="SAM" id="Phobius"/>
    </source>
</evidence>
<evidence type="ECO:0000313" key="3">
    <source>
        <dbReference type="Proteomes" id="UP001474120"/>
    </source>
</evidence>
<protein>
    <submittedName>
        <fullName evidence="2">DUF962 domain-containing protein</fullName>
    </submittedName>
</protein>
<feature type="transmembrane region" description="Helical" evidence="1">
    <location>
        <begin position="25"/>
        <end position="44"/>
    </location>
</feature>
<keyword evidence="3" id="KW-1185">Reference proteome</keyword>
<reference evidence="2 3" key="1">
    <citation type="submission" date="2024-04" db="EMBL/GenBank/DDBJ databases">
        <title>whole genome sequencing of Lutimonas vermicola strain IMCC1616.</title>
        <authorList>
            <person name="Bae S.S."/>
        </authorList>
    </citation>
    <scope>NUCLEOTIDE SEQUENCE [LARGE SCALE GENOMIC DNA]</scope>
    <source>
        <strain evidence="2 3">IMCC1616</strain>
    </source>
</reference>
<accession>A0ABU9L2T3</accession>
<comment type="caution">
    <text evidence="2">The sequence shown here is derived from an EMBL/GenBank/DDBJ whole genome shotgun (WGS) entry which is preliminary data.</text>
</comment>
<evidence type="ECO:0000313" key="2">
    <source>
        <dbReference type="EMBL" id="MEL4455954.1"/>
    </source>
</evidence>
<dbReference type="PANTHER" id="PTHR34205:SF2">
    <property type="entry name" value="DUF962 DOMAIN-CONTAINING PROTEIN"/>
    <property type="match status" value="1"/>
</dbReference>
<organism evidence="2 3">
    <name type="scientific">Lutimonas vermicola</name>
    <dbReference type="NCBI Taxonomy" id="414288"/>
    <lineage>
        <taxon>Bacteria</taxon>
        <taxon>Pseudomonadati</taxon>
        <taxon>Bacteroidota</taxon>
        <taxon>Flavobacteriia</taxon>
        <taxon>Flavobacteriales</taxon>
        <taxon>Flavobacteriaceae</taxon>
        <taxon>Lutimonas</taxon>
    </lineage>
</organism>
<dbReference type="Pfam" id="PF06127">
    <property type="entry name" value="Mpo1-like"/>
    <property type="match status" value="1"/>
</dbReference>
<dbReference type="Proteomes" id="UP001474120">
    <property type="component" value="Unassembled WGS sequence"/>
</dbReference>